<evidence type="ECO:0000256" key="8">
    <source>
        <dbReference type="SAM" id="Coils"/>
    </source>
</evidence>
<evidence type="ECO:0000256" key="2">
    <source>
        <dbReference type="ARBA" id="ARBA00009904"/>
    </source>
</evidence>
<feature type="transmembrane region" description="Helical" evidence="9">
    <location>
        <begin position="384"/>
        <end position="404"/>
    </location>
</feature>
<feature type="transmembrane region" description="Helical" evidence="9">
    <location>
        <begin position="416"/>
        <end position="438"/>
    </location>
</feature>
<dbReference type="EMBL" id="LAZR01001239">
    <property type="protein sequence ID" value="KKN48101.1"/>
    <property type="molecule type" value="Genomic_DNA"/>
</dbReference>
<feature type="transmembrane region" description="Helical" evidence="9">
    <location>
        <begin position="527"/>
        <end position="551"/>
    </location>
</feature>
<dbReference type="InterPro" id="IPR002490">
    <property type="entry name" value="V-ATPase_116kDa_su"/>
</dbReference>
<comment type="caution">
    <text evidence="10">The sequence shown here is derived from an EMBL/GenBank/DDBJ whole genome shotgun (WGS) entry which is preliminary data.</text>
</comment>
<keyword evidence="7 9" id="KW-0472">Membrane</keyword>
<protein>
    <recommendedName>
        <fullName evidence="11">V-type ATP synthase subunit I</fullName>
    </recommendedName>
</protein>
<evidence type="ECO:0000256" key="9">
    <source>
        <dbReference type="SAM" id="Phobius"/>
    </source>
</evidence>
<evidence type="ECO:0000256" key="1">
    <source>
        <dbReference type="ARBA" id="ARBA00004141"/>
    </source>
</evidence>
<evidence type="ECO:0000256" key="7">
    <source>
        <dbReference type="ARBA" id="ARBA00023136"/>
    </source>
</evidence>
<dbReference type="PANTHER" id="PTHR11629:SF63">
    <property type="entry name" value="V-TYPE PROTON ATPASE SUBUNIT A"/>
    <property type="match status" value="1"/>
</dbReference>
<evidence type="ECO:0000256" key="5">
    <source>
        <dbReference type="ARBA" id="ARBA00022989"/>
    </source>
</evidence>
<keyword evidence="5 9" id="KW-1133">Transmembrane helix</keyword>
<keyword evidence="6" id="KW-0406">Ion transport</keyword>
<organism evidence="10">
    <name type="scientific">marine sediment metagenome</name>
    <dbReference type="NCBI Taxonomy" id="412755"/>
    <lineage>
        <taxon>unclassified sequences</taxon>
        <taxon>metagenomes</taxon>
        <taxon>ecological metagenomes</taxon>
    </lineage>
</organism>
<dbReference type="GO" id="GO:0007035">
    <property type="term" value="P:vacuolar acidification"/>
    <property type="evidence" value="ECO:0007669"/>
    <property type="project" value="TreeGrafter"/>
</dbReference>
<evidence type="ECO:0000256" key="4">
    <source>
        <dbReference type="ARBA" id="ARBA00022692"/>
    </source>
</evidence>
<gene>
    <name evidence="10" type="ORF">LCGC14_0656330</name>
</gene>
<evidence type="ECO:0000256" key="6">
    <source>
        <dbReference type="ARBA" id="ARBA00023065"/>
    </source>
</evidence>
<comment type="subcellular location">
    <subcellularLocation>
        <location evidence="1">Membrane</location>
        <topology evidence="1">Multi-pass membrane protein</topology>
    </subcellularLocation>
</comment>
<dbReference type="GO" id="GO:0046961">
    <property type="term" value="F:proton-transporting ATPase activity, rotational mechanism"/>
    <property type="evidence" value="ECO:0007669"/>
    <property type="project" value="InterPro"/>
</dbReference>
<feature type="transmembrane region" description="Helical" evidence="9">
    <location>
        <begin position="495"/>
        <end position="515"/>
    </location>
</feature>
<evidence type="ECO:0000313" key="10">
    <source>
        <dbReference type="EMBL" id="KKN48101.1"/>
    </source>
</evidence>
<dbReference type="GO" id="GO:0033179">
    <property type="term" value="C:proton-transporting V-type ATPase, V0 domain"/>
    <property type="evidence" value="ECO:0007669"/>
    <property type="project" value="InterPro"/>
</dbReference>
<evidence type="ECO:0008006" key="11">
    <source>
        <dbReference type="Google" id="ProtNLM"/>
    </source>
</evidence>
<comment type="similarity">
    <text evidence="2">Belongs to the V-ATPase 116 kDa subunit family.</text>
</comment>
<feature type="transmembrane region" description="Helical" evidence="9">
    <location>
        <begin position="450"/>
        <end position="474"/>
    </location>
</feature>
<feature type="transmembrane region" description="Helical" evidence="9">
    <location>
        <begin position="279"/>
        <end position="312"/>
    </location>
</feature>
<dbReference type="Pfam" id="PF01496">
    <property type="entry name" value="V_ATPase_I"/>
    <property type="match status" value="2"/>
</dbReference>
<feature type="coiled-coil region" evidence="8">
    <location>
        <begin position="132"/>
        <end position="159"/>
    </location>
</feature>
<dbReference type="PANTHER" id="PTHR11629">
    <property type="entry name" value="VACUOLAR PROTON ATPASES"/>
    <property type="match status" value="1"/>
</dbReference>
<keyword evidence="3" id="KW-0813">Transport</keyword>
<reference evidence="10" key="1">
    <citation type="journal article" date="2015" name="Nature">
        <title>Complex archaea that bridge the gap between prokaryotes and eukaryotes.</title>
        <authorList>
            <person name="Spang A."/>
            <person name="Saw J.H."/>
            <person name="Jorgensen S.L."/>
            <person name="Zaremba-Niedzwiedzka K."/>
            <person name="Martijn J."/>
            <person name="Lind A.E."/>
            <person name="van Eijk R."/>
            <person name="Schleper C."/>
            <person name="Guy L."/>
            <person name="Ettema T.J."/>
        </authorList>
    </citation>
    <scope>NUCLEOTIDE SEQUENCE</scope>
</reference>
<feature type="transmembrane region" description="Helical" evidence="9">
    <location>
        <begin position="324"/>
        <end position="349"/>
    </location>
</feature>
<keyword evidence="4 9" id="KW-0812">Transmembrane</keyword>
<accession>A0A0F9TGJ4</accession>
<keyword evidence="8" id="KW-0175">Coiled coil</keyword>
<name>A0A0F9TGJ4_9ZZZZ</name>
<dbReference type="GO" id="GO:0051117">
    <property type="term" value="F:ATPase binding"/>
    <property type="evidence" value="ECO:0007669"/>
    <property type="project" value="TreeGrafter"/>
</dbReference>
<dbReference type="AlphaFoldDB" id="A0A0F9TGJ4"/>
<sequence>MGVAQYIKVDCEEESYNGFLQACSIPKDESLKISDIQTRIKRKFEELDLKPDDVIDEVALLPGNTIKEILFNIDQKLIEIEKQPNPIIELLDLDSTLIKKTLQKLQEWKVSPKKLITKDKTPVGRQTSEEVLTEVKHNLTDINNQLEETARQVLELQSSEYSEEHSIKEIPELGTIHSTLSALQGMTLEVNVLLEEENNMAQCDTIVYFEAWILKKHLPKVIKGIKEITNGKCVIEEEKPKPEDNVPNVIKHHPLLLEGFEGLTFSLGYPRKGEINPTYLMALTFPFLFGIMFADVGQGLILFIGGILLLIKRSRVTLDKVGEIFGYLLKASGIIMLCGISAIAFGFLFGEYFGPSGVLHPILLFKIGPFKFGGFDPMHEPLTLLRFTILIGVSFITFGLFLGVINHLKRREWGKFFATLCWIWFLLGGFFMWVYWGGISKITTWFGEGLPMFIALVIAPLIVMLVVVTIAESFMEGTNHTIEVFIESLGHTLSFCRLAALFLTHTALSTMFLELGGVENGYFPPSAIPLVAIGTILAIAIEGLLVLVHCLRLHWIELFPKFYSAKGILFKPIKIK</sequence>
<evidence type="ECO:0000256" key="3">
    <source>
        <dbReference type="ARBA" id="ARBA00022448"/>
    </source>
</evidence>
<proteinExistence type="inferred from homology"/>
<dbReference type="GO" id="GO:0016471">
    <property type="term" value="C:vacuolar proton-transporting V-type ATPase complex"/>
    <property type="evidence" value="ECO:0007669"/>
    <property type="project" value="TreeGrafter"/>
</dbReference>